<dbReference type="Pfam" id="PF10537">
    <property type="entry name" value="WAC_Acf1_DNA_bd"/>
    <property type="match status" value="1"/>
</dbReference>
<dbReference type="GO" id="GO:0003677">
    <property type="term" value="F:DNA binding"/>
    <property type="evidence" value="ECO:0007669"/>
    <property type="project" value="TreeGrafter"/>
</dbReference>
<dbReference type="GO" id="GO:0006338">
    <property type="term" value="P:chromatin remodeling"/>
    <property type="evidence" value="ECO:0007669"/>
    <property type="project" value="InterPro"/>
</dbReference>
<feature type="region of interest" description="Disordered" evidence="4">
    <location>
        <begin position="1814"/>
        <end position="1838"/>
    </location>
</feature>
<evidence type="ECO:0000256" key="4">
    <source>
        <dbReference type="SAM" id="MobiDB-lite"/>
    </source>
</evidence>
<dbReference type="GO" id="GO:0000228">
    <property type="term" value="C:nuclear chromosome"/>
    <property type="evidence" value="ECO:0007669"/>
    <property type="project" value="TreeGrafter"/>
</dbReference>
<dbReference type="EMBL" id="JALJAT010000002">
    <property type="protein sequence ID" value="KAK4472957.1"/>
    <property type="molecule type" value="Genomic_DNA"/>
</dbReference>
<reference evidence="6" key="2">
    <citation type="journal article" date="2023" name="Infect Dis Poverty">
        <title>Chromosome-scale genome of the human blood fluke Schistosoma mekongi and its implications for public health.</title>
        <authorList>
            <person name="Zhou M."/>
            <person name="Xu L."/>
            <person name="Xu D."/>
            <person name="Chen W."/>
            <person name="Khan J."/>
            <person name="Hu Y."/>
            <person name="Huang H."/>
            <person name="Wei H."/>
            <person name="Zhang Y."/>
            <person name="Chusongsang P."/>
            <person name="Tanasarnprasert K."/>
            <person name="Hu X."/>
            <person name="Limpanont Y."/>
            <person name="Lv Z."/>
        </authorList>
    </citation>
    <scope>NUCLEOTIDE SEQUENCE</scope>
    <source>
        <strain evidence="6">LV_2022a</strain>
    </source>
</reference>
<feature type="compositionally biased region" description="Low complexity" evidence="4">
    <location>
        <begin position="2001"/>
        <end position="2030"/>
    </location>
</feature>
<keyword evidence="7" id="KW-1185">Reference proteome</keyword>
<evidence type="ECO:0000256" key="3">
    <source>
        <dbReference type="PROSITE-ProRule" id="PRU00475"/>
    </source>
</evidence>
<evidence type="ECO:0000259" key="5">
    <source>
        <dbReference type="PROSITE" id="PS51136"/>
    </source>
</evidence>
<organism evidence="6 7">
    <name type="scientific">Schistosoma mekongi</name>
    <name type="common">Parasitic worm</name>
    <dbReference type="NCBI Taxonomy" id="38744"/>
    <lineage>
        <taxon>Eukaryota</taxon>
        <taxon>Metazoa</taxon>
        <taxon>Spiralia</taxon>
        <taxon>Lophotrochozoa</taxon>
        <taxon>Platyhelminthes</taxon>
        <taxon>Trematoda</taxon>
        <taxon>Digenea</taxon>
        <taxon>Strigeidida</taxon>
        <taxon>Schistosomatoidea</taxon>
        <taxon>Schistosomatidae</taxon>
        <taxon>Schistosoma</taxon>
    </lineage>
</organism>
<proteinExistence type="predicted"/>
<sequence length="2056" mass="226805">MSKLLGKVVDIQNCRPDLRKVDIVMPYLNGEPFVKRQPPSDFSLDEEVFFLPTTLEVFRDYDDYFERTILVNSLAWTCSVCSRGPSTYKEAVACERSDYRQLSAFDNALASGLLYIIAGACKRRLPELVELICGFASSRFFVGEEIEFQTADSNIRSLGIIDRVVVSQKRNQFEHIGVLAESDVQKPAFPDALKLHYCVRDHKRPDGANHISSSILVPGSIISRRSRNVLARDHVKFFIRHTCELRNGVFTPKISIMQRYKLYPYGPITWNKLFLPPEPRWSEMTLAPPSSVNRTSSNLSKESSRPICQGFKVIDTYLDERSNRSQQKTPSNVSSPTISNHNMISPSGTTRVQYFEPLGFESHKILYQQTHMLMSGTCTMNGSFNQSSPHSAYASRSLKVEKTELEKEWSIVRRREDLELPDLVPLPEFTKFPTSLSPDDIGSALQLLEFFHVFGPHIGFVVPQAGKSTESIGTHPFRPTCSSLKLSTLESSLLESDPCGPLADCFISMLSAIRRLELDANSRQPTPNASAATIAAASAVAAAEAGFSVNTQISHVSGTGIDYNSPYDEDAAGPEDSALFRVLREAGASTRLCELIGIPTQAAAIAAGKAAVAVSNALSTTGGTIVKEDSSGISSSILLNAVNRNSVTRAATTAVIAGAASLPPLDRAGLSEALWLHITSSAAKGGGWRGQIWGGTRPLDDPSVMLARNNSALVEKLKKVSVYELTPHEKLVLLTTLMDELLLQPQIRERMEDQYERVRLLRSQLRTIQADRTLFISCSSETEEDQEVLSHIRKINSLNEGRVNFTPIGFKGRLNRGRGRPLSRKNAQLDSTVIPLETYLSDKDYTLINGRENRPHSDTVTTAPCVSSSHVSTMTTVQQKLAESLLEEQKLLDAITQVSRGCSMIPLGQDRFYRQYWLVMSVPCILIEDCPCSDKNPYFTNATIRNRQIVYTHPELAKQMGLNSSEDAAKHLRDTIKSIKDSESLDREALTYRVAASLPRQCSSAGDLSLEQLRSLVKPERVSVHDSPLHNACPAVSQLARLRCSSANSSPSTTVWSILIPDWYIELYQRKALSTTDHTANCDTNTDVVLSPTTRNCLSDLPVKSEECTSNTAANNNDFTDDNESTCKIDPSEDNDISFTDDEVDKMIEHAKWTIDCLEASLNPRGIRESRLRKIIGQLRPLLIKVITMCPPEIIYSMTNNCSTIVNKTIIATQNTYVSSKSVTVTAEKSGTASCKPTHSIMCSWLETALVGIGYRLGRLNLIKRLLFDKSSDITDNSDNKICKQDPANTVENSCSEKKNNDIVPLSSEDCTDNSIKHAEALNPSLNHNAINTDIKRLSKIILSLGHDVSPKGVAGPLANDERTLRSGPVGISSSKQSGDLESITSETTLSSVTNDPTAATSNSNMIQSLRTTGWQRWCASVEQASSTAQLHLLARALERGAHRATLGGRGVSSAISNYVSQHPLPTLRCTSCRRPPDVLPVTTASGNLSAFSVCSGCACPYHLDCLLSSSTRRTNTRRSRPKQPDIPGLNNSILNNTDLSYTGFLSNYSSLSSITSARLEVLGGSLVLCSFCLRSAGVLPPVDNTTELLQSNNEAFELSTTLVYTNDDFLVTGENVACQKKTNRAGRKRRFIAFDESDAPSSPDDRISNSGNSHEKTDHSLEIMEIPGVDELIGNSHTEAAQVDPMPVTKRRGRPSHLHRVNNHRGRRSTRCMLKKVDHCDETHDPNFEATCTSPVMSSIGKLCVTVDVHYDDEVEQLLSPLSDKSKRSKRYSGSVNTILATNKLCSTVKRDTNCRLKRASVVLDNCVSQITNTSDRGRRPSRGRPRKSDLTIPTSSVDLPDPVISVPYNQDQFDQATAERFLSELCSISSARPLLRCGLGRTVALNELNQTSGSSEYGFTVTSSSEHLRPCHRTRSTASVHSVEDRRLYALDLFGLQEILARGELPQGPGQVVSQLRLLLFHWLRSNRPGSRLHQCASDLLEQMNKKLKTLLQQVDVPTVNGNTINDNNNSNSNTTNLNNNSSNNMDNENLRPIDQHPQVLDNNPSHYGKRKRQ</sequence>
<comment type="subcellular location">
    <subcellularLocation>
        <location evidence="1 3">Nucleus</location>
    </subcellularLocation>
</comment>
<name>A0AAE1ZGM2_SCHME</name>
<accession>A0AAE1ZGM2</accession>
<comment type="caution">
    <text evidence="6">The sequence shown here is derived from an EMBL/GenBank/DDBJ whole genome shotgun (WGS) entry which is preliminary data.</text>
</comment>
<dbReference type="Proteomes" id="UP001292079">
    <property type="component" value="Unassembled WGS sequence"/>
</dbReference>
<feature type="compositionally biased region" description="Low complexity" evidence="4">
    <location>
        <begin position="1381"/>
        <end position="1394"/>
    </location>
</feature>
<dbReference type="GO" id="GO:0045740">
    <property type="term" value="P:positive regulation of DNA replication"/>
    <property type="evidence" value="ECO:0007669"/>
    <property type="project" value="TreeGrafter"/>
</dbReference>
<feature type="region of interest" description="Disordered" evidence="4">
    <location>
        <begin position="1354"/>
        <end position="1404"/>
    </location>
</feature>
<evidence type="ECO:0000256" key="2">
    <source>
        <dbReference type="ARBA" id="ARBA00023242"/>
    </source>
</evidence>
<dbReference type="Pfam" id="PF15612">
    <property type="entry name" value="WHIM1"/>
    <property type="match status" value="1"/>
</dbReference>
<feature type="domain" description="WAC" evidence="5">
    <location>
        <begin position="46"/>
        <end position="153"/>
    </location>
</feature>
<protein>
    <recommendedName>
        <fullName evidence="5">WAC domain-containing protein</fullName>
    </recommendedName>
</protein>
<dbReference type="GO" id="GO:0006355">
    <property type="term" value="P:regulation of DNA-templated transcription"/>
    <property type="evidence" value="ECO:0007669"/>
    <property type="project" value="TreeGrafter"/>
</dbReference>
<feature type="region of interest" description="Disordered" evidence="4">
    <location>
        <begin position="2001"/>
        <end position="2056"/>
    </location>
</feature>
<dbReference type="GO" id="GO:0008623">
    <property type="term" value="C:CHRAC"/>
    <property type="evidence" value="ECO:0007669"/>
    <property type="project" value="TreeGrafter"/>
</dbReference>
<dbReference type="PANTHER" id="PTHR46510">
    <property type="entry name" value="BROMODOMAIN ADJACENT TO ZINC FINGER DOMAIN PROTEIN 1A"/>
    <property type="match status" value="1"/>
</dbReference>
<feature type="compositionally biased region" description="Polar residues" evidence="4">
    <location>
        <begin position="324"/>
        <end position="344"/>
    </location>
</feature>
<dbReference type="PANTHER" id="PTHR46510:SF1">
    <property type="entry name" value="BROMODOMAIN ADJACENT TO ZINC FINGER DOMAIN PROTEIN 1A"/>
    <property type="match status" value="1"/>
</dbReference>
<evidence type="ECO:0000256" key="1">
    <source>
        <dbReference type="ARBA" id="ARBA00004123"/>
    </source>
</evidence>
<feature type="region of interest" description="Disordered" evidence="4">
    <location>
        <begin position="1636"/>
        <end position="1660"/>
    </location>
</feature>
<dbReference type="GO" id="GO:0031445">
    <property type="term" value="P:regulation of heterochromatin formation"/>
    <property type="evidence" value="ECO:0007669"/>
    <property type="project" value="TreeGrafter"/>
</dbReference>
<gene>
    <name evidence="6" type="ORF">MN116_004159</name>
</gene>
<reference evidence="6" key="1">
    <citation type="submission" date="2022-04" db="EMBL/GenBank/DDBJ databases">
        <authorList>
            <person name="Xu L."/>
            <person name="Lv Z."/>
        </authorList>
    </citation>
    <scope>NUCLEOTIDE SEQUENCE</scope>
    <source>
        <strain evidence="6">LV_2022a</strain>
    </source>
</reference>
<dbReference type="InterPro" id="IPR028942">
    <property type="entry name" value="WHIM1_dom"/>
</dbReference>
<keyword evidence="2 3" id="KW-0539">Nucleus</keyword>
<feature type="region of interest" description="Disordered" evidence="4">
    <location>
        <begin position="320"/>
        <end position="344"/>
    </location>
</feature>
<dbReference type="InterPro" id="IPR047171">
    <property type="entry name" value="BAZ1A"/>
</dbReference>
<feature type="compositionally biased region" description="Basic and acidic residues" evidence="4">
    <location>
        <begin position="1644"/>
        <end position="1660"/>
    </location>
</feature>
<evidence type="ECO:0000313" key="7">
    <source>
        <dbReference type="Proteomes" id="UP001292079"/>
    </source>
</evidence>
<dbReference type="PROSITE" id="PS51136">
    <property type="entry name" value="WAC"/>
    <property type="match status" value="1"/>
</dbReference>
<feature type="region of interest" description="Disordered" evidence="4">
    <location>
        <begin position="1689"/>
        <end position="1709"/>
    </location>
</feature>
<feature type="compositionally biased region" description="Basic residues" evidence="4">
    <location>
        <begin position="1690"/>
        <end position="1709"/>
    </location>
</feature>
<feature type="compositionally biased region" description="Polar residues" evidence="4">
    <location>
        <begin position="1395"/>
        <end position="1404"/>
    </location>
</feature>
<evidence type="ECO:0000313" key="6">
    <source>
        <dbReference type="EMBL" id="KAK4472957.1"/>
    </source>
</evidence>
<dbReference type="InterPro" id="IPR013136">
    <property type="entry name" value="WSTF_Acf1_Cbp146"/>
</dbReference>